<dbReference type="PANTHER" id="PTHR39209">
    <property type="match status" value="1"/>
</dbReference>
<dbReference type="Pfam" id="PF03483">
    <property type="entry name" value="B3_4"/>
    <property type="match status" value="1"/>
</dbReference>
<dbReference type="InterPro" id="IPR020825">
    <property type="entry name" value="Phe-tRNA_synthase-like_B3/B4"/>
</dbReference>
<dbReference type="Gene3D" id="3.50.40.10">
    <property type="entry name" value="Phenylalanyl-trna Synthetase, Chain B, domain 3"/>
    <property type="match status" value="1"/>
</dbReference>
<sequence>MAAAATPLSFWGLDCGGGLKELDAYLTTNQFIGGKSSASIDDSEVLRHIPAYDLLKYGFKNVHDWKQRVLGSESSINKSATPSVVIKKYSPKNEEYLRKKAEKEKVEEVVYETYAGVLTFSYPSDSIPKELTVKSSCMQFVVEDKVFDILPDIRIVTAVIVGIKNVDSEGKLKGFWTDVCANAKASAQKLQKAKDADASFLHPDLKLWRGYAGRLGVSNDFFPQSVQAMWKRICAGGGFSVSPLVDFYNALSVKHVVTGGGFDLHELPGDVRLRLSTDKDTFLALDATGKPLRVEPGEVSYVAEGMTAAEGSICTRHLAFKQSKKALINNGSEDIFLTFEMPPDMFDRTAPRLIEDLKALPSLFAEGANAKVFIQLVDRKTPRAAFPCAP</sequence>
<dbReference type="SUPFAM" id="SSF56037">
    <property type="entry name" value="PheT/TilS domain"/>
    <property type="match status" value="1"/>
</dbReference>
<gene>
    <name evidence="2" type="ORF">AMON00008_LOCUS58845</name>
</gene>
<dbReference type="GO" id="GO:0003723">
    <property type="term" value="F:RNA binding"/>
    <property type="evidence" value="ECO:0007669"/>
    <property type="project" value="InterPro"/>
</dbReference>
<dbReference type="SMART" id="SM00873">
    <property type="entry name" value="B3_4"/>
    <property type="match status" value="1"/>
</dbReference>
<protein>
    <recommendedName>
        <fullName evidence="1">B3/B4 tRNA-binding domain-containing protein</fullName>
    </recommendedName>
</protein>
<accession>A0A7S4VYQ0</accession>
<dbReference type="PANTHER" id="PTHR39209:SF2">
    <property type="entry name" value="CYTOPLASMIC PROTEIN"/>
    <property type="match status" value="1"/>
</dbReference>
<dbReference type="GO" id="GO:0004826">
    <property type="term" value="F:phenylalanine-tRNA ligase activity"/>
    <property type="evidence" value="ECO:0007669"/>
    <property type="project" value="InterPro"/>
</dbReference>
<organism evidence="2">
    <name type="scientific">Alexandrium monilatum</name>
    <dbReference type="NCBI Taxonomy" id="311494"/>
    <lineage>
        <taxon>Eukaryota</taxon>
        <taxon>Sar</taxon>
        <taxon>Alveolata</taxon>
        <taxon>Dinophyceae</taxon>
        <taxon>Gonyaulacales</taxon>
        <taxon>Pyrocystaceae</taxon>
        <taxon>Alexandrium</taxon>
    </lineage>
</organism>
<name>A0A7S4VYQ0_9DINO</name>
<reference evidence="2" key="1">
    <citation type="submission" date="2021-01" db="EMBL/GenBank/DDBJ databases">
        <authorList>
            <person name="Corre E."/>
            <person name="Pelletier E."/>
            <person name="Niang G."/>
            <person name="Scheremetjew M."/>
            <person name="Finn R."/>
            <person name="Kale V."/>
            <person name="Holt S."/>
            <person name="Cochrane G."/>
            <person name="Meng A."/>
            <person name="Brown T."/>
            <person name="Cohen L."/>
        </authorList>
    </citation>
    <scope>NUCLEOTIDE SEQUENCE</scope>
    <source>
        <strain evidence="2">CCMP3105</strain>
    </source>
</reference>
<evidence type="ECO:0000313" key="2">
    <source>
        <dbReference type="EMBL" id="CAE4659501.1"/>
    </source>
</evidence>
<dbReference type="EMBL" id="HBNR01082247">
    <property type="protein sequence ID" value="CAE4659501.1"/>
    <property type="molecule type" value="Transcribed_RNA"/>
</dbReference>
<feature type="domain" description="B3/B4 tRNA-binding" evidence="1">
    <location>
        <begin position="206"/>
        <end position="359"/>
    </location>
</feature>
<dbReference type="InterPro" id="IPR005146">
    <property type="entry name" value="B3/B4_tRNA-bd"/>
</dbReference>
<proteinExistence type="predicted"/>
<dbReference type="AlphaFoldDB" id="A0A7S4VYQ0"/>
<evidence type="ECO:0000259" key="1">
    <source>
        <dbReference type="SMART" id="SM00873"/>
    </source>
</evidence>